<gene>
    <name evidence="6" type="ORF">EJB05_28561</name>
</gene>
<dbReference type="AlphaFoldDB" id="A0A5J9URN3"/>
<evidence type="ECO:0000313" key="7">
    <source>
        <dbReference type="Proteomes" id="UP000324897"/>
    </source>
</evidence>
<sequence>MTNGYVFREYIGAQVSGVQMSEVPINAFLSFHFILAFAIDYTPVSQPTPTNGVFTPFWDTNALTPSAVAAIKRAHPNVAVMAALGGDSVQDRTKAFFAPKSIDSWVANAVSSVQGLIDTYGLDGIDIDYEHFTADEATFVECIGQLLTRLKARTPRLTTSIAPFERDDVQRYYQALWRSKYSGLIDYVNFQFYGYGANTDVKTYVMFYDKQTANYPGAKILASLETNQPAGLLTPDQGIDAAKELQRENKLPGFFIWCADNSKKSSYKFKYETLAQDIVANH</sequence>
<name>A0A5J9URN3_9POAL</name>
<dbReference type="InterPro" id="IPR001579">
    <property type="entry name" value="Glyco_hydro_18_chit_AS"/>
</dbReference>
<dbReference type="OrthoDB" id="3012298at2759"/>
<keyword evidence="2 3" id="KW-0326">Glycosidase</keyword>
<dbReference type="GO" id="GO:0004553">
    <property type="term" value="F:hydrolase activity, hydrolyzing O-glycosyl compounds"/>
    <property type="evidence" value="ECO:0007669"/>
    <property type="project" value="InterPro"/>
</dbReference>
<evidence type="ECO:0000256" key="4">
    <source>
        <dbReference type="RuleBase" id="RU004453"/>
    </source>
</evidence>
<dbReference type="Gramene" id="TVU26034">
    <property type="protein sequence ID" value="TVU26034"/>
    <property type="gene ID" value="EJB05_28561"/>
</dbReference>
<dbReference type="PANTHER" id="PTHR46476:SF15">
    <property type="entry name" value="1, PUTATIVE, EXPRESSED-RELATED"/>
    <property type="match status" value="1"/>
</dbReference>
<dbReference type="InterPro" id="IPR000677">
    <property type="entry name" value="Chitinase-like"/>
</dbReference>
<dbReference type="Pfam" id="PF00704">
    <property type="entry name" value="Glyco_hydro_18"/>
    <property type="match status" value="1"/>
</dbReference>
<evidence type="ECO:0000259" key="5">
    <source>
        <dbReference type="PROSITE" id="PS51910"/>
    </source>
</evidence>
<proteinExistence type="inferred from homology"/>
<comment type="caution">
    <text evidence="6">The sequence shown here is derived from an EMBL/GenBank/DDBJ whole genome shotgun (WGS) entry which is preliminary data.</text>
</comment>
<dbReference type="InterPro" id="IPR017853">
    <property type="entry name" value="GH"/>
</dbReference>
<dbReference type="CDD" id="cd06544">
    <property type="entry name" value="GH18_narbonin"/>
    <property type="match status" value="1"/>
</dbReference>
<dbReference type="Gene3D" id="3.20.20.80">
    <property type="entry name" value="Glycosidases"/>
    <property type="match status" value="1"/>
</dbReference>
<dbReference type="GO" id="GO:0005975">
    <property type="term" value="P:carbohydrate metabolic process"/>
    <property type="evidence" value="ECO:0007669"/>
    <property type="project" value="InterPro"/>
</dbReference>
<accession>A0A5J9URN3</accession>
<dbReference type="PROSITE" id="PS01095">
    <property type="entry name" value="GH18_1"/>
    <property type="match status" value="1"/>
</dbReference>
<dbReference type="SUPFAM" id="SSF51445">
    <property type="entry name" value="(Trans)glycosidases"/>
    <property type="match status" value="1"/>
</dbReference>
<evidence type="ECO:0000256" key="3">
    <source>
        <dbReference type="RuleBase" id="RU000489"/>
    </source>
</evidence>
<dbReference type="PANTHER" id="PTHR46476">
    <property type="entry name" value="CHITINASE 2-LIKE"/>
    <property type="match status" value="1"/>
</dbReference>
<reference evidence="6 7" key="1">
    <citation type="journal article" date="2019" name="Sci. Rep.">
        <title>A high-quality genome of Eragrostis curvula grass provides insights into Poaceae evolution and supports new strategies to enhance forage quality.</title>
        <authorList>
            <person name="Carballo J."/>
            <person name="Santos B.A.C.M."/>
            <person name="Zappacosta D."/>
            <person name="Garbus I."/>
            <person name="Selva J.P."/>
            <person name="Gallo C.A."/>
            <person name="Diaz A."/>
            <person name="Albertini E."/>
            <person name="Caccamo M."/>
            <person name="Echenique V."/>
        </authorList>
    </citation>
    <scope>NUCLEOTIDE SEQUENCE [LARGE SCALE GENOMIC DNA]</scope>
    <source>
        <strain evidence="7">cv. Victoria</strain>
        <tissue evidence="6">Leaf</tissue>
    </source>
</reference>
<keyword evidence="1 3" id="KW-0378">Hydrolase</keyword>
<protein>
    <recommendedName>
        <fullName evidence="5">GH18 domain-containing protein</fullName>
    </recommendedName>
</protein>
<evidence type="ECO:0000256" key="1">
    <source>
        <dbReference type="ARBA" id="ARBA00022801"/>
    </source>
</evidence>
<evidence type="ECO:0000256" key="2">
    <source>
        <dbReference type="ARBA" id="ARBA00023295"/>
    </source>
</evidence>
<dbReference type="InterPro" id="IPR001223">
    <property type="entry name" value="Glyco_hydro18_cat"/>
</dbReference>
<dbReference type="EMBL" id="RWGY01000013">
    <property type="protein sequence ID" value="TVU26034.1"/>
    <property type="molecule type" value="Genomic_DNA"/>
</dbReference>
<evidence type="ECO:0000313" key="6">
    <source>
        <dbReference type="EMBL" id="TVU26034.1"/>
    </source>
</evidence>
<keyword evidence="7" id="KW-1185">Reference proteome</keyword>
<dbReference type="PROSITE" id="PS51910">
    <property type="entry name" value="GH18_2"/>
    <property type="match status" value="1"/>
</dbReference>
<feature type="domain" description="GH18" evidence="5">
    <location>
        <begin position="5"/>
        <end position="282"/>
    </location>
</feature>
<feature type="non-terminal residue" evidence="6">
    <location>
        <position position="1"/>
    </location>
</feature>
<organism evidence="6 7">
    <name type="scientific">Eragrostis curvula</name>
    <name type="common">weeping love grass</name>
    <dbReference type="NCBI Taxonomy" id="38414"/>
    <lineage>
        <taxon>Eukaryota</taxon>
        <taxon>Viridiplantae</taxon>
        <taxon>Streptophyta</taxon>
        <taxon>Embryophyta</taxon>
        <taxon>Tracheophyta</taxon>
        <taxon>Spermatophyta</taxon>
        <taxon>Magnoliopsida</taxon>
        <taxon>Liliopsida</taxon>
        <taxon>Poales</taxon>
        <taxon>Poaceae</taxon>
        <taxon>PACMAD clade</taxon>
        <taxon>Chloridoideae</taxon>
        <taxon>Eragrostideae</taxon>
        <taxon>Eragrostidinae</taxon>
        <taxon>Eragrostis</taxon>
    </lineage>
</organism>
<dbReference type="PRINTS" id="PR00551">
    <property type="entry name" value="2SGLOBULIN"/>
</dbReference>
<dbReference type="Proteomes" id="UP000324897">
    <property type="component" value="Chromosome 2"/>
</dbReference>
<comment type="similarity">
    <text evidence="4">Belongs to the glycosyl hydrolase 18 family.</text>
</comment>